<comment type="caution">
    <text evidence="1">The sequence shown here is derived from an EMBL/GenBank/DDBJ whole genome shotgun (WGS) entry which is preliminary data.</text>
</comment>
<name>A0A9N8ZRK1_9GLOM</name>
<accession>A0A9N8ZRK1</accession>
<evidence type="ECO:0000313" key="2">
    <source>
        <dbReference type="Proteomes" id="UP000789706"/>
    </source>
</evidence>
<sequence>MEVDKDVEFVEVTIKVEVEVVFDVFVFVQSFGHGNRPLFKNCGGISYDVVVVQAF</sequence>
<dbReference type="EMBL" id="CAJVPK010000396">
    <property type="protein sequence ID" value="CAG8504431.1"/>
    <property type="molecule type" value="Genomic_DNA"/>
</dbReference>
<reference evidence="1" key="1">
    <citation type="submission" date="2021-06" db="EMBL/GenBank/DDBJ databases">
        <authorList>
            <person name="Kallberg Y."/>
            <person name="Tangrot J."/>
            <person name="Rosling A."/>
        </authorList>
    </citation>
    <scope>NUCLEOTIDE SEQUENCE</scope>
    <source>
        <strain evidence="1">AZ414A</strain>
    </source>
</reference>
<keyword evidence="2" id="KW-1185">Reference proteome</keyword>
<evidence type="ECO:0000313" key="1">
    <source>
        <dbReference type="EMBL" id="CAG8504431.1"/>
    </source>
</evidence>
<gene>
    <name evidence="1" type="ORF">DEBURN_LOCUS4847</name>
</gene>
<dbReference type="AlphaFoldDB" id="A0A9N8ZRK1"/>
<dbReference type="Proteomes" id="UP000789706">
    <property type="component" value="Unassembled WGS sequence"/>
</dbReference>
<proteinExistence type="predicted"/>
<protein>
    <submittedName>
        <fullName evidence="1">5496_t:CDS:1</fullName>
    </submittedName>
</protein>
<organism evidence="1 2">
    <name type="scientific">Diversispora eburnea</name>
    <dbReference type="NCBI Taxonomy" id="1213867"/>
    <lineage>
        <taxon>Eukaryota</taxon>
        <taxon>Fungi</taxon>
        <taxon>Fungi incertae sedis</taxon>
        <taxon>Mucoromycota</taxon>
        <taxon>Glomeromycotina</taxon>
        <taxon>Glomeromycetes</taxon>
        <taxon>Diversisporales</taxon>
        <taxon>Diversisporaceae</taxon>
        <taxon>Diversispora</taxon>
    </lineage>
</organism>